<dbReference type="InterPro" id="IPR021122">
    <property type="entry name" value="RNA_ligase_dom_REL/Rnl2"/>
</dbReference>
<dbReference type="Gene3D" id="3.30.470.30">
    <property type="entry name" value="DNA ligase/mRNA capping enzyme"/>
    <property type="match status" value="1"/>
</dbReference>
<evidence type="ECO:0000259" key="1">
    <source>
        <dbReference type="Pfam" id="PF09414"/>
    </source>
</evidence>
<dbReference type="SUPFAM" id="SSF56091">
    <property type="entry name" value="DNA ligase/mRNA capping enzyme, catalytic domain"/>
    <property type="match status" value="1"/>
</dbReference>
<dbReference type="GO" id="GO:0016874">
    <property type="term" value="F:ligase activity"/>
    <property type="evidence" value="ECO:0007669"/>
    <property type="project" value="UniProtKB-KW"/>
</dbReference>
<dbReference type="Gene3D" id="3.30.1490.70">
    <property type="match status" value="1"/>
</dbReference>
<dbReference type="EMBL" id="CAADFT010000018">
    <property type="protein sequence ID" value="VFK42275.1"/>
    <property type="molecule type" value="Genomic_DNA"/>
</dbReference>
<gene>
    <name evidence="2" type="ORF">BECKTC1821E_GA0114239_10188</name>
</gene>
<sequence>MHEYHKIQTVYKRDPATKYKTLSIGEYSTPEFEYLANNTWAFTEKVDGTNIRVYIKEGKIGFGGKTDNAQIQTHLLTALDELFTPRQNLLLEIFKDTDVCLYGEGYGAKIQKGGGLYRQDRGFVLFDIAIGQWWLKRKDMEDIASKLSIDIVPVIGHGTLGEMVDRVREGFDSRWGPFAAEGIVARPLVELKTRSGERVIAKLKKKDFALPG</sequence>
<dbReference type="Pfam" id="PF09414">
    <property type="entry name" value="RNA_ligase"/>
    <property type="match status" value="1"/>
</dbReference>
<proteinExistence type="predicted"/>
<feature type="domain" description="RNA ligase" evidence="1">
    <location>
        <begin position="39"/>
        <end position="204"/>
    </location>
</feature>
<keyword evidence="2" id="KW-0436">Ligase</keyword>
<dbReference type="AlphaFoldDB" id="A0A450YL72"/>
<name>A0A450YL72_9GAMM</name>
<organism evidence="2">
    <name type="scientific">Candidatus Kentrum sp. TC</name>
    <dbReference type="NCBI Taxonomy" id="2126339"/>
    <lineage>
        <taxon>Bacteria</taxon>
        <taxon>Pseudomonadati</taxon>
        <taxon>Pseudomonadota</taxon>
        <taxon>Gammaproteobacteria</taxon>
        <taxon>Candidatus Kentrum</taxon>
    </lineage>
</organism>
<accession>A0A450YL72</accession>
<evidence type="ECO:0000313" key="2">
    <source>
        <dbReference type="EMBL" id="VFK42275.1"/>
    </source>
</evidence>
<reference evidence="2" key="1">
    <citation type="submission" date="2019-02" db="EMBL/GenBank/DDBJ databases">
        <authorList>
            <person name="Gruber-Vodicka R. H."/>
            <person name="Seah K. B. B."/>
        </authorList>
    </citation>
    <scope>NUCLEOTIDE SEQUENCE</scope>
    <source>
        <strain evidence="2">BECK_BZ125</strain>
    </source>
</reference>
<protein>
    <submittedName>
        <fullName evidence="2">RNA ligase</fullName>
    </submittedName>
</protein>